<keyword evidence="2" id="KW-0805">Transcription regulation</keyword>
<evidence type="ECO:0000256" key="3">
    <source>
        <dbReference type="ARBA" id="ARBA00023125"/>
    </source>
</evidence>
<dbReference type="Pfam" id="PF00319">
    <property type="entry name" value="SRF-TF"/>
    <property type="match status" value="1"/>
</dbReference>
<dbReference type="GO" id="GO:0000978">
    <property type="term" value="F:RNA polymerase II cis-regulatory region sequence-specific DNA binding"/>
    <property type="evidence" value="ECO:0007669"/>
    <property type="project" value="TreeGrafter"/>
</dbReference>
<proteinExistence type="predicted"/>
<dbReference type="PANTHER" id="PTHR11945:SF841">
    <property type="entry name" value="AGAMOUS-LIKE MADS-BOX PROTEIN AGL80"/>
    <property type="match status" value="1"/>
</dbReference>
<dbReference type="InterPro" id="IPR036879">
    <property type="entry name" value="TF_MADSbox_sf"/>
</dbReference>
<organism evidence="8 9">
    <name type="scientific">Escallonia herrerae</name>
    <dbReference type="NCBI Taxonomy" id="1293975"/>
    <lineage>
        <taxon>Eukaryota</taxon>
        <taxon>Viridiplantae</taxon>
        <taxon>Streptophyta</taxon>
        <taxon>Embryophyta</taxon>
        <taxon>Tracheophyta</taxon>
        <taxon>Spermatophyta</taxon>
        <taxon>Magnoliopsida</taxon>
        <taxon>eudicotyledons</taxon>
        <taxon>Gunneridae</taxon>
        <taxon>Pentapetalae</taxon>
        <taxon>asterids</taxon>
        <taxon>campanulids</taxon>
        <taxon>Escalloniales</taxon>
        <taxon>Escalloniaceae</taxon>
        <taxon>Escallonia</taxon>
    </lineage>
</organism>
<feature type="domain" description="MADS-box" evidence="7">
    <location>
        <begin position="32"/>
        <end position="82"/>
    </location>
</feature>
<evidence type="ECO:0000259" key="7">
    <source>
        <dbReference type="PROSITE" id="PS50066"/>
    </source>
</evidence>
<feature type="compositionally biased region" description="Basic residues" evidence="6">
    <location>
        <begin position="1"/>
        <end position="15"/>
    </location>
</feature>
<protein>
    <recommendedName>
        <fullName evidence="7">MADS-box domain-containing protein</fullName>
    </recommendedName>
</protein>
<keyword evidence="9" id="KW-1185">Reference proteome</keyword>
<evidence type="ECO:0000256" key="6">
    <source>
        <dbReference type="SAM" id="MobiDB-lite"/>
    </source>
</evidence>
<evidence type="ECO:0000313" key="8">
    <source>
        <dbReference type="EMBL" id="KAK3005264.1"/>
    </source>
</evidence>
<dbReference type="SMART" id="SM00432">
    <property type="entry name" value="MADS"/>
    <property type="match status" value="1"/>
</dbReference>
<dbReference type="PRINTS" id="PR00404">
    <property type="entry name" value="MADSDOMAIN"/>
</dbReference>
<evidence type="ECO:0000256" key="1">
    <source>
        <dbReference type="ARBA" id="ARBA00004123"/>
    </source>
</evidence>
<dbReference type="CDD" id="cd00266">
    <property type="entry name" value="MADS_SRF_like"/>
    <property type="match status" value="1"/>
</dbReference>
<comment type="caution">
    <text evidence="8">The sequence shown here is derived from an EMBL/GenBank/DDBJ whole genome shotgun (WGS) entry which is preliminary data.</text>
</comment>
<feature type="region of interest" description="Disordered" evidence="6">
    <location>
        <begin position="1"/>
        <end position="20"/>
    </location>
</feature>
<dbReference type="GO" id="GO:0045944">
    <property type="term" value="P:positive regulation of transcription by RNA polymerase II"/>
    <property type="evidence" value="ECO:0007669"/>
    <property type="project" value="InterPro"/>
</dbReference>
<evidence type="ECO:0000256" key="4">
    <source>
        <dbReference type="ARBA" id="ARBA00023163"/>
    </source>
</evidence>
<sequence>MEKSPKQSKFKKEKKARSEKEQFCNVEKALKMGRAKLSMELIKNEKSHSATFQKRMIGLKKKCHELSTLCGVNVGMIVYAPKKDGDPGEPDIWPPRHHDIVDLINKYRSKPNEDRKKRTICLSDFFEDRKEKAENTLMKLRKINEEAKYPTWDTLYETLSTGQLQEVKSFLESKIEAVKTRLECMKSKEACLSLNLQHEPYNFMHSNLSRSSSMDLEIVHQEPMSYFNTLDHFNQGQQGLALRINAMANPTMMMNNNNYNQPRNASSDSYLYAPLNGPVFYDPMPESTSVVPNNQPLPAPQMCYYGTAVHEQTAYQYLPLQSHTSQINEYYEITNFLLKKP</sequence>
<evidence type="ECO:0000256" key="2">
    <source>
        <dbReference type="ARBA" id="ARBA00023015"/>
    </source>
</evidence>
<reference evidence="8" key="1">
    <citation type="submission" date="2022-12" db="EMBL/GenBank/DDBJ databases">
        <title>Draft genome assemblies for two species of Escallonia (Escalloniales).</title>
        <authorList>
            <person name="Chanderbali A."/>
            <person name="Dervinis C."/>
            <person name="Anghel I."/>
            <person name="Soltis D."/>
            <person name="Soltis P."/>
            <person name="Zapata F."/>
        </authorList>
    </citation>
    <scope>NUCLEOTIDE SEQUENCE</scope>
    <source>
        <strain evidence="8">UCBG64.0493</strain>
        <tissue evidence="8">Leaf</tissue>
    </source>
</reference>
<gene>
    <name evidence="8" type="ORF">RJ639_017030</name>
</gene>
<keyword evidence="4" id="KW-0804">Transcription</keyword>
<dbReference type="EMBL" id="JAVXUP010002154">
    <property type="protein sequence ID" value="KAK3005264.1"/>
    <property type="molecule type" value="Genomic_DNA"/>
</dbReference>
<dbReference type="Gene3D" id="3.40.1810.10">
    <property type="entry name" value="Transcription factor, MADS-box"/>
    <property type="match status" value="1"/>
</dbReference>
<dbReference type="AlphaFoldDB" id="A0AA89AIS9"/>
<dbReference type="PROSITE" id="PS50066">
    <property type="entry name" value="MADS_BOX_2"/>
    <property type="match status" value="1"/>
</dbReference>
<dbReference type="GO" id="GO:0046983">
    <property type="term" value="F:protein dimerization activity"/>
    <property type="evidence" value="ECO:0007669"/>
    <property type="project" value="InterPro"/>
</dbReference>
<dbReference type="PANTHER" id="PTHR11945">
    <property type="entry name" value="MADS BOX PROTEIN"/>
    <property type="match status" value="1"/>
</dbReference>
<name>A0AA89AIS9_9ASTE</name>
<dbReference type="InterPro" id="IPR033897">
    <property type="entry name" value="SRF-like_MADS-box"/>
</dbReference>
<dbReference type="GO" id="GO:0000981">
    <property type="term" value="F:DNA-binding transcription factor activity, RNA polymerase II-specific"/>
    <property type="evidence" value="ECO:0007669"/>
    <property type="project" value="InterPro"/>
</dbReference>
<dbReference type="SUPFAM" id="SSF55455">
    <property type="entry name" value="SRF-like"/>
    <property type="match status" value="1"/>
</dbReference>
<comment type="subcellular location">
    <subcellularLocation>
        <location evidence="1">Nucleus</location>
    </subcellularLocation>
</comment>
<keyword evidence="3" id="KW-0238">DNA-binding</keyword>
<evidence type="ECO:0000313" key="9">
    <source>
        <dbReference type="Proteomes" id="UP001188597"/>
    </source>
</evidence>
<dbReference type="InterPro" id="IPR002100">
    <property type="entry name" value="TF_MADSbox"/>
</dbReference>
<dbReference type="GO" id="GO:0005634">
    <property type="term" value="C:nucleus"/>
    <property type="evidence" value="ECO:0007669"/>
    <property type="project" value="UniProtKB-SubCell"/>
</dbReference>
<evidence type="ECO:0000256" key="5">
    <source>
        <dbReference type="ARBA" id="ARBA00023242"/>
    </source>
</evidence>
<keyword evidence="5" id="KW-0539">Nucleus</keyword>
<dbReference type="Proteomes" id="UP001188597">
    <property type="component" value="Unassembled WGS sequence"/>
</dbReference>
<accession>A0AA89AIS9</accession>